<keyword evidence="1" id="KW-0472">Membrane</keyword>
<evidence type="ECO:0000256" key="1">
    <source>
        <dbReference type="SAM" id="Phobius"/>
    </source>
</evidence>
<accession>A0A0A9DPP7</accession>
<keyword evidence="1" id="KW-0812">Transmembrane</keyword>
<sequence>MRIKYKPFSRWYGMISVFLRASSLLQISYIMILSLLSCTPLFGIFCNRILTTLPMTAIML</sequence>
<reference evidence="2" key="2">
    <citation type="journal article" date="2015" name="Data Brief">
        <title>Shoot transcriptome of the giant reed, Arundo donax.</title>
        <authorList>
            <person name="Barrero R.A."/>
            <person name="Guerrero F.D."/>
            <person name="Moolhuijzen P."/>
            <person name="Goolsby J.A."/>
            <person name="Tidwell J."/>
            <person name="Bellgard S.E."/>
            <person name="Bellgard M.I."/>
        </authorList>
    </citation>
    <scope>NUCLEOTIDE SEQUENCE</scope>
    <source>
        <tissue evidence="2">Shoot tissue taken approximately 20 cm above the soil surface</tissue>
    </source>
</reference>
<proteinExistence type="predicted"/>
<dbReference type="AlphaFoldDB" id="A0A0A9DPP7"/>
<dbReference type="EMBL" id="GBRH01209257">
    <property type="protein sequence ID" value="JAD88638.1"/>
    <property type="molecule type" value="Transcribed_RNA"/>
</dbReference>
<organism evidence="2">
    <name type="scientific">Arundo donax</name>
    <name type="common">Giant reed</name>
    <name type="synonym">Donax arundinaceus</name>
    <dbReference type="NCBI Taxonomy" id="35708"/>
    <lineage>
        <taxon>Eukaryota</taxon>
        <taxon>Viridiplantae</taxon>
        <taxon>Streptophyta</taxon>
        <taxon>Embryophyta</taxon>
        <taxon>Tracheophyta</taxon>
        <taxon>Spermatophyta</taxon>
        <taxon>Magnoliopsida</taxon>
        <taxon>Liliopsida</taxon>
        <taxon>Poales</taxon>
        <taxon>Poaceae</taxon>
        <taxon>PACMAD clade</taxon>
        <taxon>Arundinoideae</taxon>
        <taxon>Arundineae</taxon>
        <taxon>Arundo</taxon>
    </lineage>
</organism>
<protein>
    <submittedName>
        <fullName evidence="2">ATCFM2</fullName>
    </submittedName>
</protein>
<feature type="transmembrane region" description="Helical" evidence="1">
    <location>
        <begin position="21"/>
        <end position="45"/>
    </location>
</feature>
<keyword evidence="1" id="KW-1133">Transmembrane helix</keyword>
<name>A0A0A9DPP7_ARUDO</name>
<reference evidence="2" key="1">
    <citation type="submission" date="2014-09" db="EMBL/GenBank/DDBJ databases">
        <authorList>
            <person name="Magalhaes I.L.F."/>
            <person name="Oliveira U."/>
            <person name="Santos F.R."/>
            <person name="Vidigal T.H.D.A."/>
            <person name="Brescovit A.D."/>
            <person name="Santos A.J."/>
        </authorList>
    </citation>
    <scope>NUCLEOTIDE SEQUENCE</scope>
    <source>
        <tissue evidence="2">Shoot tissue taken approximately 20 cm above the soil surface</tissue>
    </source>
</reference>
<evidence type="ECO:0000313" key="2">
    <source>
        <dbReference type="EMBL" id="JAD88638.1"/>
    </source>
</evidence>